<feature type="domain" description="HPt" evidence="13">
    <location>
        <begin position="2"/>
        <end position="106"/>
    </location>
</feature>
<dbReference type="FunFam" id="2.30.30.40:FF:000048">
    <property type="entry name" value="Chemotaxis protein CheA, putative"/>
    <property type="match status" value="1"/>
</dbReference>
<dbReference type="EMBL" id="FORC01000002">
    <property type="protein sequence ID" value="SFI77538.1"/>
    <property type="molecule type" value="Genomic_DNA"/>
</dbReference>
<dbReference type="AlphaFoldDB" id="A0A1I3KYX8"/>
<reference evidence="15" key="1">
    <citation type="submission" date="2016-10" db="EMBL/GenBank/DDBJ databases">
        <authorList>
            <person name="Varghese N."/>
            <person name="Submissions S."/>
        </authorList>
    </citation>
    <scope>NUCLEOTIDE SEQUENCE [LARGE SCALE GENOMIC DNA]</scope>
    <source>
        <strain evidence="15">LMG 22563</strain>
    </source>
</reference>
<comment type="function">
    <text evidence="8">Involved in the transmission of sensory signals from the chemoreceptors to the flagellar motors. CheA is autophosphorylated; it can transfer its phosphate group to either CheB or CheY.</text>
</comment>
<dbReference type="InterPro" id="IPR036641">
    <property type="entry name" value="HPT_dom_sf"/>
</dbReference>
<evidence type="ECO:0000256" key="4">
    <source>
        <dbReference type="ARBA" id="ARBA00022553"/>
    </source>
</evidence>
<dbReference type="FunFam" id="1.20.120.160:FF:000008">
    <property type="entry name" value="Chemotaxis sensor histidine kinase CheA"/>
    <property type="match status" value="1"/>
</dbReference>
<dbReference type="PANTHER" id="PTHR43395">
    <property type="entry name" value="SENSOR HISTIDINE KINASE CHEA"/>
    <property type="match status" value="1"/>
</dbReference>
<evidence type="ECO:0000256" key="7">
    <source>
        <dbReference type="ARBA" id="ARBA00023012"/>
    </source>
</evidence>
<dbReference type="InterPro" id="IPR005467">
    <property type="entry name" value="His_kinase_dom"/>
</dbReference>
<feature type="compositionally biased region" description="Low complexity" evidence="10">
    <location>
        <begin position="324"/>
        <end position="335"/>
    </location>
</feature>
<feature type="domain" description="Histidine kinase" evidence="11">
    <location>
        <begin position="406"/>
        <end position="615"/>
    </location>
</feature>
<dbReference type="SUPFAM" id="SSF50341">
    <property type="entry name" value="CheW-like"/>
    <property type="match status" value="1"/>
</dbReference>
<dbReference type="Gene3D" id="1.20.120.160">
    <property type="entry name" value="HPT domain"/>
    <property type="match status" value="1"/>
</dbReference>
<evidence type="ECO:0000256" key="9">
    <source>
        <dbReference type="PROSITE-ProRule" id="PRU00110"/>
    </source>
</evidence>
<keyword evidence="5" id="KW-0808">Transferase</keyword>
<dbReference type="SMART" id="SM01231">
    <property type="entry name" value="H-kinase_dim"/>
    <property type="match status" value="1"/>
</dbReference>
<dbReference type="CDD" id="cd16916">
    <property type="entry name" value="HATPase_CheA-like"/>
    <property type="match status" value="1"/>
</dbReference>
<dbReference type="Gene3D" id="3.30.565.10">
    <property type="entry name" value="Histidine kinase-like ATPase, C-terminal domain"/>
    <property type="match status" value="1"/>
</dbReference>
<dbReference type="Gene3D" id="2.30.30.40">
    <property type="entry name" value="SH3 Domains"/>
    <property type="match status" value="1"/>
</dbReference>
<evidence type="ECO:0000259" key="13">
    <source>
        <dbReference type="PROSITE" id="PS50894"/>
    </source>
</evidence>
<evidence type="ECO:0000256" key="5">
    <source>
        <dbReference type="ARBA" id="ARBA00022679"/>
    </source>
</evidence>
<evidence type="ECO:0000259" key="12">
    <source>
        <dbReference type="PROSITE" id="PS50851"/>
    </source>
</evidence>
<evidence type="ECO:0000313" key="14">
    <source>
        <dbReference type="EMBL" id="SFI77538.1"/>
    </source>
</evidence>
<dbReference type="PROSITE" id="PS50109">
    <property type="entry name" value="HIS_KIN"/>
    <property type="match status" value="1"/>
</dbReference>
<dbReference type="Pfam" id="PF01584">
    <property type="entry name" value="CheW"/>
    <property type="match status" value="1"/>
</dbReference>
<proteinExistence type="predicted"/>
<keyword evidence="6 14" id="KW-0418">Kinase</keyword>
<dbReference type="PROSITE" id="PS50894">
    <property type="entry name" value="HPT"/>
    <property type="match status" value="1"/>
</dbReference>
<dbReference type="Pfam" id="PF02518">
    <property type="entry name" value="HATPase_c"/>
    <property type="match status" value="1"/>
</dbReference>
<dbReference type="SUPFAM" id="SSF55874">
    <property type="entry name" value="ATPase domain of HSP90 chaperone/DNA topoisomerase II/histidine kinase"/>
    <property type="match status" value="1"/>
</dbReference>
<comment type="catalytic activity">
    <reaction evidence="1">
        <text>ATP + protein L-histidine = ADP + protein N-phospho-L-histidine.</text>
        <dbReference type="EC" id="2.7.13.3"/>
    </reaction>
</comment>
<dbReference type="Pfam" id="PF02895">
    <property type="entry name" value="H-kinase_dim"/>
    <property type="match status" value="1"/>
</dbReference>
<evidence type="ECO:0000259" key="11">
    <source>
        <dbReference type="PROSITE" id="PS50109"/>
    </source>
</evidence>
<dbReference type="InterPro" id="IPR004358">
    <property type="entry name" value="Sig_transdc_His_kin-like_C"/>
</dbReference>
<feature type="compositionally biased region" description="Low complexity" evidence="10">
    <location>
        <begin position="134"/>
        <end position="158"/>
    </location>
</feature>
<sequence>MSFGADEEILQDFLVEAGEILEQLSEQLVELESRPDDMNLLNAIFRGFHTVKGGAGFLQLNELVECCHIAENVFDILRKGERRVDAELMDVVLEALDAVNGMFAEVRERVELTPASPQLLAALARLAEPGGAEPEAAPAAVAEPQPAPAEPVAATVEPSADISDSEFEQLLDALDDEAPAPASASADEITDDEFESLLDQLHGKGQFAAPAAAAVAPPAAEPVAAPASGDEITDDEFEALLDQLHGKGQFVAPDVVPVAATVVEPAAAPASGDEITDDEFEALLDQLHGKGQFVAPAVAAAAAPVAKPAAAPEPVKAAAPAAKAEPAKAVPAAKSEPSKPAPAPAAAKAEAGKAAPAAAAAPASEAETTVRVDTARLDEIMNMVGELVLVRNRLVRLGLNSGDEAMSKAVSNLDVVTADLQTSVMKTRMQPIKKVFGRFPRLVRDLARQLKKEINLELVGEETDLDKNLVEALADPLVHLVRNAVDHGVESPEEREAAGKSRTGRVVLSAEQEGDHILLMITDDGKGMDADVLRSKAVEKGLLDKDAADRLTDLECYNLIFAPGFSTKTEISDVSGRGVGMDVVKTKISQLNGTVNVFSQKGQGSKIVIKVPLTLAIMPTLMVMLGNQAFAFPLVNVNEIFHLDLSRTNVVDGQEVVIVRDKALPLFYLKRWLVSKAAHEEQGEGHVVILTVGNQRIGFVVDQLVGQEEVVIKPLGKMLQGTPGMSGATITGDGRIALILDVPSMLKRYARRL</sequence>
<dbReference type="InterPro" id="IPR003594">
    <property type="entry name" value="HATPase_dom"/>
</dbReference>
<dbReference type="InterPro" id="IPR036890">
    <property type="entry name" value="HATPase_C_sf"/>
</dbReference>
<dbReference type="PROSITE" id="PS50851">
    <property type="entry name" value="CHEW"/>
    <property type="match status" value="1"/>
</dbReference>
<dbReference type="InterPro" id="IPR008207">
    <property type="entry name" value="Sig_transdc_His_kin_Hpt_dom"/>
</dbReference>
<dbReference type="GO" id="GO:0005737">
    <property type="term" value="C:cytoplasm"/>
    <property type="evidence" value="ECO:0007669"/>
    <property type="project" value="InterPro"/>
</dbReference>
<dbReference type="FunFam" id="3.30.565.10:FF:000016">
    <property type="entry name" value="Chemotaxis protein CheA, putative"/>
    <property type="match status" value="1"/>
</dbReference>
<evidence type="ECO:0000256" key="6">
    <source>
        <dbReference type="ARBA" id="ARBA00022777"/>
    </source>
</evidence>
<evidence type="ECO:0000256" key="8">
    <source>
        <dbReference type="ARBA" id="ARBA00035100"/>
    </source>
</evidence>
<dbReference type="GO" id="GO:0006935">
    <property type="term" value="P:chemotaxis"/>
    <property type="evidence" value="ECO:0007669"/>
    <property type="project" value="InterPro"/>
</dbReference>
<evidence type="ECO:0000313" key="15">
    <source>
        <dbReference type="Proteomes" id="UP000183018"/>
    </source>
</evidence>
<dbReference type="InterPro" id="IPR037006">
    <property type="entry name" value="CheA-like_homodim_sf"/>
</dbReference>
<dbReference type="EC" id="2.7.13.3" evidence="2"/>
<feature type="modified residue" description="Phosphohistidine" evidence="9">
    <location>
        <position position="49"/>
    </location>
</feature>
<evidence type="ECO:0000256" key="3">
    <source>
        <dbReference type="ARBA" id="ARBA00021495"/>
    </source>
</evidence>
<name>A0A1I3KYX8_9GAMM</name>
<feature type="region of interest" description="Disordered" evidence="10">
    <location>
        <begin position="134"/>
        <end position="160"/>
    </location>
</feature>
<dbReference type="InterPro" id="IPR036061">
    <property type="entry name" value="CheW-like_dom_sf"/>
</dbReference>
<gene>
    <name evidence="14" type="ORF">SAMN05216602_2789</name>
</gene>
<dbReference type="CDD" id="cd00731">
    <property type="entry name" value="CheA_reg"/>
    <property type="match status" value="1"/>
</dbReference>
<dbReference type="OrthoDB" id="9803176at2"/>
<evidence type="ECO:0000256" key="2">
    <source>
        <dbReference type="ARBA" id="ARBA00012438"/>
    </source>
</evidence>
<feature type="domain" description="CheW-like" evidence="12">
    <location>
        <begin position="617"/>
        <end position="751"/>
    </location>
</feature>
<dbReference type="CDD" id="cd00088">
    <property type="entry name" value="HPT"/>
    <property type="match status" value="1"/>
</dbReference>
<dbReference type="RefSeq" id="WP_074884724.1">
    <property type="nucleotide sequence ID" value="NZ_FORC01000002.1"/>
</dbReference>
<evidence type="ECO:0000256" key="1">
    <source>
        <dbReference type="ARBA" id="ARBA00000085"/>
    </source>
</evidence>
<feature type="region of interest" description="Disordered" evidence="10">
    <location>
        <begin position="324"/>
        <end position="350"/>
    </location>
</feature>
<dbReference type="SMART" id="SM00260">
    <property type="entry name" value="CheW"/>
    <property type="match status" value="1"/>
</dbReference>
<dbReference type="SUPFAM" id="SSF47384">
    <property type="entry name" value="Homodimeric domain of signal transducing histidine kinase"/>
    <property type="match status" value="1"/>
</dbReference>
<dbReference type="InterPro" id="IPR036097">
    <property type="entry name" value="HisK_dim/P_sf"/>
</dbReference>
<dbReference type="Pfam" id="PF01627">
    <property type="entry name" value="Hpt"/>
    <property type="match status" value="1"/>
</dbReference>
<dbReference type="PRINTS" id="PR00344">
    <property type="entry name" value="BCTRLSENSOR"/>
</dbReference>
<dbReference type="Gene3D" id="1.10.287.560">
    <property type="entry name" value="Histidine kinase CheA-like, homodimeric domain"/>
    <property type="match status" value="1"/>
</dbReference>
<dbReference type="GO" id="GO:0000155">
    <property type="term" value="F:phosphorelay sensor kinase activity"/>
    <property type="evidence" value="ECO:0007669"/>
    <property type="project" value="InterPro"/>
</dbReference>
<dbReference type="InterPro" id="IPR004105">
    <property type="entry name" value="CheA-like_dim"/>
</dbReference>
<keyword evidence="4 9" id="KW-0597">Phosphoprotein</keyword>
<keyword evidence="7" id="KW-0902">Two-component regulatory system</keyword>
<dbReference type="SMART" id="SM00387">
    <property type="entry name" value="HATPase_c"/>
    <property type="match status" value="1"/>
</dbReference>
<dbReference type="PANTHER" id="PTHR43395:SF1">
    <property type="entry name" value="CHEMOTAXIS PROTEIN CHEA"/>
    <property type="match status" value="1"/>
</dbReference>
<dbReference type="InterPro" id="IPR002545">
    <property type="entry name" value="CheW-lke_dom"/>
</dbReference>
<keyword evidence="15" id="KW-1185">Reference proteome</keyword>
<protein>
    <recommendedName>
        <fullName evidence="3">Chemotaxis protein CheA</fullName>
        <ecNumber evidence="2">2.7.13.3</ecNumber>
    </recommendedName>
</protein>
<dbReference type="SUPFAM" id="SSF47226">
    <property type="entry name" value="Histidine-containing phosphotransfer domain, HPT domain"/>
    <property type="match status" value="1"/>
</dbReference>
<dbReference type="InterPro" id="IPR051315">
    <property type="entry name" value="Bact_Chemotaxis_CheA"/>
</dbReference>
<evidence type="ECO:0000256" key="10">
    <source>
        <dbReference type="SAM" id="MobiDB-lite"/>
    </source>
</evidence>
<dbReference type="Proteomes" id="UP000183018">
    <property type="component" value="Unassembled WGS sequence"/>
</dbReference>
<organism evidence="14 15">
    <name type="scientific">Phytopseudomonas argentinensis</name>
    <dbReference type="NCBI Taxonomy" id="289370"/>
    <lineage>
        <taxon>Bacteria</taxon>
        <taxon>Pseudomonadati</taxon>
        <taxon>Pseudomonadota</taxon>
        <taxon>Gammaproteobacteria</taxon>
        <taxon>Pseudomonadales</taxon>
        <taxon>Pseudomonadaceae</taxon>
        <taxon>Phytopseudomonas</taxon>
    </lineage>
</organism>
<dbReference type="SMART" id="SM00073">
    <property type="entry name" value="HPT"/>
    <property type="match status" value="1"/>
</dbReference>
<accession>A0A1I3KYX8</accession>
<dbReference type="STRING" id="289370.SAMN05216602_2789"/>